<dbReference type="Gene3D" id="3.90.55.10">
    <property type="entry name" value="Dimethylsulfoxide Reductase, domain 3"/>
    <property type="match status" value="1"/>
</dbReference>
<dbReference type="InterPro" id="IPR006657">
    <property type="entry name" value="MoPterin_dinucl-bd_dom"/>
</dbReference>
<feature type="domain" description="Molybdopterin dinucleotide-binding" evidence="9">
    <location>
        <begin position="618"/>
        <end position="737"/>
    </location>
</feature>
<feature type="domain" description="Molybdopterin oxidoreductase N-terminal" evidence="10">
    <location>
        <begin position="5"/>
        <end position="45"/>
    </location>
</feature>
<comment type="caution">
    <text evidence="11">The sequence shown here is derived from an EMBL/GenBank/DDBJ whole genome shotgun (WGS) entry which is preliminary data.</text>
</comment>
<dbReference type="Pfam" id="PF00384">
    <property type="entry name" value="Molybdopterin"/>
    <property type="match status" value="1"/>
</dbReference>
<dbReference type="PANTHER" id="PTHR43742">
    <property type="entry name" value="TRIMETHYLAMINE-N-OXIDE REDUCTASE"/>
    <property type="match status" value="1"/>
</dbReference>
<keyword evidence="5" id="KW-0574">Periplasm</keyword>
<dbReference type="InterPro" id="IPR006656">
    <property type="entry name" value="Mopterin_OxRdtase"/>
</dbReference>
<organism evidence="11 12">
    <name type="scientific">Pseudohoeflea suaedae</name>
    <dbReference type="NCBI Taxonomy" id="877384"/>
    <lineage>
        <taxon>Bacteria</taxon>
        <taxon>Pseudomonadati</taxon>
        <taxon>Pseudomonadota</taxon>
        <taxon>Alphaproteobacteria</taxon>
        <taxon>Hyphomicrobiales</taxon>
        <taxon>Rhizobiaceae</taxon>
        <taxon>Pseudohoeflea</taxon>
    </lineage>
</organism>
<dbReference type="Gene3D" id="3.40.50.740">
    <property type="match status" value="1"/>
</dbReference>
<dbReference type="OrthoDB" id="9759518at2"/>
<dbReference type="GO" id="GO:0009055">
    <property type="term" value="F:electron transfer activity"/>
    <property type="evidence" value="ECO:0007669"/>
    <property type="project" value="TreeGrafter"/>
</dbReference>
<keyword evidence="6" id="KW-0560">Oxidoreductase</keyword>
<evidence type="ECO:0000259" key="9">
    <source>
        <dbReference type="Pfam" id="PF01568"/>
    </source>
</evidence>
<dbReference type="AlphaFoldDB" id="A0A4R5PIF2"/>
<evidence type="ECO:0000256" key="7">
    <source>
        <dbReference type="SAM" id="MobiDB-lite"/>
    </source>
</evidence>
<feature type="domain" description="Molybdopterin oxidoreductase" evidence="8">
    <location>
        <begin position="49"/>
        <end position="502"/>
    </location>
</feature>
<evidence type="ECO:0000259" key="8">
    <source>
        <dbReference type="Pfam" id="PF00384"/>
    </source>
</evidence>
<dbReference type="Pfam" id="PF18364">
    <property type="entry name" value="Molybdopterin_N"/>
    <property type="match status" value="1"/>
</dbReference>
<accession>A0A4R5PIF2</accession>
<proteinExistence type="inferred from homology"/>
<dbReference type="GO" id="GO:0030151">
    <property type="term" value="F:molybdenum ion binding"/>
    <property type="evidence" value="ECO:0007669"/>
    <property type="project" value="TreeGrafter"/>
</dbReference>
<dbReference type="SUPFAM" id="SSF50692">
    <property type="entry name" value="ADC-like"/>
    <property type="match status" value="1"/>
</dbReference>
<evidence type="ECO:0000256" key="5">
    <source>
        <dbReference type="ARBA" id="ARBA00022764"/>
    </source>
</evidence>
<feature type="compositionally biased region" description="Basic and acidic residues" evidence="7">
    <location>
        <begin position="705"/>
        <end position="714"/>
    </location>
</feature>
<protein>
    <submittedName>
        <fullName evidence="11">Asp-tRNA(Asn)/Glu-tRNA(Gln) amidotransferase GatCAB subunit C</fullName>
    </submittedName>
</protein>
<feature type="compositionally biased region" description="Polar residues" evidence="7">
    <location>
        <begin position="718"/>
        <end position="730"/>
    </location>
</feature>
<dbReference type="InterPro" id="IPR009010">
    <property type="entry name" value="Asp_de-COase-like_dom_sf"/>
</dbReference>
<dbReference type="Proteomes" id="UP000295131">
    <property type="component" value="Unassembled WGS sequence"/>
</dbReference>
<evidence type="ECO:0000256" key="2">
    <source>
        <dbReference type="ARBA" id="ARBA00010312"/>
    </source>
</evidence>
<evidence type="ECO:0000313" key="12">
    <source>
        <dbReference type="Proteomes" id="UP000295131"/>
    </source>
</evidence>
<dbReference type="GO" id="GO:0016740">
    <property type="term" value="F:transferase activity"/>
    <property type="evidence" value="ECO:0007669"/>
    <property type="project" value="UniProtKB-KW"/>
</dbReference>
<evidence type="ECO:0000259" key="10">
    <source>
        <dbReference type="Pfam" id="PF18364"/>
    </source>
</evidence>
<evidence type="ECO:0000256" key="4">
    <source>
        <dbReference type="ARBA" id="ARBA00022723"/>
    </source>
</evidence>
<feature type="region of interest" description="Disordered" evidence="7">
    <location>
        <begin position="705"/>
        <end position="730"/>
    </location>
</feature>
<evidence type="ECO:0000256" key="3">
    <source>
        <dbReference type="ARBA" id="ARBA00022505"/>
    </source>
</evidence>
<keyword evidence="12" id="KW-1185">Reference proteome</keyword>
<evidence type="ECO:0000313" key="11">
    <source>
        <dbReference type="EMBL" id="TDH34921.1"/>
    </source>
</evidence>
<dbReference type="Gene3D" id="3.40.228.10">
    <property type="entry name" value="Dimethylsulfoxide Reductase, domain 2"/>
    <property type="match status" value="1"/>
</dbReference>
<dbReference type="GO" id="GO:0030288">
    <property type="term" value="C:outer membrane-bounded periplasmic space"/>
    <property type="evidence" value="ECO:0007669"/>
    <property type="project" value="TreeGrafter"/>
</dbReference>
<gene>
    <name evidence="11" type="ORF">E2A64_14400</name>
</gene>
<evidence type="ECO:0000256" key="6">
    <source>
        <dbReference type="ARBA" id="ARBA00023002"/>
    </source>
</evidence>
<dbReference type="InterPro" id="IPR041954">
    <property type="entry name" value="CT_DMSOR/BSOR/TMAOR"/>
</dbReference>
<dbReference type="RefSeq" id="WP_133285206.1">
    <property type="nucleotide sequence ID" value="NZ_SMSI01000003.1"/>
</dbReference>
<dbReference type="PROSITE" id="PS00932">
    <property type="entry name" value="MOLYBDOPTERIN_PROK_3"/>
    <property type="match status" value="1"/>
</dbReference>
<keyword evidence="4" id="KW-0479">Metal-binding</keyword>
<dbReference type="GO" id="GO:0016491">
    <property type="term" value="F:oxidoreductase activity"/>
    <property type="evidence" value="ECO:0007669"/>
    <property type="project" value="UniProtKB-KW"/>
</dbReference>
<dbReference type="InterPro" id="IPR050612">
    <property type="entry name" value="Prok_Mopterin_Oxidored"/>
</dbReference>
<dbReference type="EMBL" id="SMSI01000003">
    <property type="protein sequence ID" value="TDH34921.1"/>
    <property type="molecule type" value="Genomic_DNA"/>
</dbReference>
<name>A0A4R5PIF2_9HYPH</name>
<dbReference type="InterPro" id="IPR041460">
    <property type="entry name" value="Molybdopterin_N"/>
</dbReference>
<sequence>MADVSATHWGFTHVTTRAGRVEAIDPFVRDRNPSPLIGGLPEAIYAPTRVLRPAIRKAWLEGDRENRGEGAFVEVDWATAYDHIERELKSTIAEKGNEGIFAGSYGWGSAGRFHHAATHLKRFLNTIGGFVDQTQTYSFAAGQIICPHVVGDNRILFGGETTEWPAILDNARLIVFFGGINLSNAQIAAGGLGNHATADWLTEAGKRGIEIVCISPVHDSGEQLPPHEWLQICPGTDTALMLALAYEIVKTCRVDHRFLERYCTGYGAFEPYLTGQADGVRKDADWASGITGIPAGTIRKLAAKLSDNPVFLTASWSLQRQENGEQPLWMLITLAAMLGEIGLPGRGVSFGYGSMGNRGDPRPVISSPGFKAGTNPLGRFIPVARVADMLLDPGGTIHFDGQEITYPEIDIVWWAGGNPFHHHQDLNRLVEAFRKPRTVIVNEIWWTATARHADIVLPATTAFERNDISGSPTDRYTAAMSKQIEPQCEARSEFDIFSGLAARFGTLEAYGEGRDEMGWLEHIYEDYRQRARDTLGAVLPAFAAFWEKGFAELPAPESAYTLFADFRDNPAKNPLKTPSGKIEIWSRFIAESVHEDVHPHPRWVEPREWLGSAKATQLHMVSPQPAHRLHGQLDGVGVSRRSKIKGREPARINPEDAAERGIRDGDEVRIWNERGECLATASLSEHVMPGVIALATGAWYNPEGRSGRGSRDLHGNPNVLTSNVPTSTLSHAPAQHSALVFVEKSADSAYPDIHQKLPEGIGREEPET</sequence>
<dbReference type="PROSITE" id="PS00490">
    <property type="entry name" value="MOLYBDOPTERIN_PROK_2"/>
    <property type="match status" value="1"/>
</dbReference>
<keyword evidence="11" id="KW-0808">Transferase</keyword>
<dbReference type="Gene3D" id="2.40.40.20">
    <property type="match status" value="1"/>
</dbReference>
<comment type="cofactor">
    <cofactor evidence="1">
        <name>Mo-bis(molybdopterin guanine dinucleotide)</name>
        <dbReference type="ChEBI" id="CHEBI:60539"/>
    </cofactor>
</comment>
<dbReference type="GO" id="GO:0009061">
    <property type="term" value="P:anaerobic respiration"/>
    <property type="evidence" value="ECO:0007669"/>
    <property type="project" value="TreeGrafter"/>
</dbReference>
<dbReference type="InterPro" id="IPR006655">
    <property type="entry name" value="Mopterin_OxRdtase_prok_CS"/>
</dbReference>
<comment type="similarity">
    <text evidence="2">Belongs to the prokaryotic molybdopterin-containing oxidoreductase family.</text>
</comment>
<dbReference type="PANTHER" id="PTHR43742:SF10">
    <property type="entry name" value="TRIMETHYLAMINE-N-OXIDE REDUCTASE 2"/>
    <property type="match status" value="1"/>
</dbReference>
<dbReference type="CDD" id="cd02793">
    <property type="entry name" value="MopB_CT_DMSOR-BSOR-TMAOR"/>
    <property type="match status" value="1"/>
</dbReference>
<dbReference type="Pfam" id="PF01568">
    <property type="entry name" value="Molydop_binding"/>
    <property type="match status" value="1"/>
</dbReference>
<dbReference type="GO" id="GO:0043546">
    <property type="term" value="F:molybdopterin cofactor binding"/>
    <property type="evidence" value="ECO:0007669"/>
    <property type="project" value="InterPro"/>
</dbReference>
<evidence type="ECO:0000256" key="1">
    <source>
        <dbReference type="ARBA" id="ARBA00001942"/>
    </source>
</evidence>
<reference evidence="11 12" key="1">
    <citation type="journal article" date="2013" name="Int. J. Syst. Evol. Microbiol.">
        <title>Hoeflea suaedae sp. nov., an endophytic bacterium isolated from the root of the halophyte Suaeda maritima.</title>
        <authorList>
            <person name="Chung E.J."/>
            <person name="Park J.A."/>
            <person name="Pramanik P."/>
            <person name="Bibi F."/>
            <person name="Jeon C.O."/>
            <person name="Chung Y.R."/>
        </authorList>
    </citation>
    <scope>NUCLEOTIDE SEQUENCE [LARGE SCALE GENOMIC DNA]</scope>
    <source>
        <strain evidence="11 12">YC6898</strain>
    </source>
</reference>
<keyword evidence="3" id="KW-0500">Molybdenum</keyword>
<dbReference type="SUPFAM" id="SSF53706">
    <property type="entry name" value="Formate dehydrogenase/DMSO reductase, domains 1-3"/>
    <property type="match status" value="1"/>
</dbReference>